<sequence length="61" mass="6743">MDPATRSSVWSCITRSSVSRTKQSERLSDLRLSVYVVEERCDSEAHSGKLAACEHCCSCCS</sequence>
<dbReference type="VEuPathDB" id="FungiDB:HpaG813157"/>
<dbReference type="EnsemblProtists" id="HpaT813157">
    <property type="protein sequence ID" value="HpaP813157"/>
    <property type="gene ID" value="HpaG813157"/>
</dbReference>
<protein>
    <submittedName>
        <fullName evidence="1">Uncharacterized protein</fullName>
    </submittedName>
</protein>
<dbReference type="AlphaFoldDB" id="M4C242"/>
<reference evidence="1" key="2">
    <citation type="submission" date="2015-06" db="UniProtKB">
        <authorList>
            <consortium name="EnsemblProtists"/>
        </authorList>
    </citation>
    <scope>IDENTIFICATION</scope>
    <source>
        <strain evidence="1">Emoy2</strain>
    </source>
</reference>
<dbReference type="EMBL" id="JH598114">
    <property type="status" value="NOT_ANNOTATED_CDS"/>
    <property type="molecule type" value="Genomic_DNA"/>
</dbReference>
<proteinExistence type="predicted"/>
<keyword evidence="2" id="KW-1185">Reference proteome</keyword>
<accession>M4C242</accession>
<dbReference type="Proteomes" id="UP000011713">
    <property type="component" value="Unassembled WGS sequence"/>
</dbReference>
<evidence type="ECO:0000313" key="2">
    <source>
        <dbReference type="Proteomes" id="UP000011713"/>
    </source>
</evidence>
<reference evidence="2" key="1">
    <citation type="journal article" date="2010" name="Science">
        <title>Signatures of adaptation to obligate biotrophy in the Hyaloperonospora arabidopsidis genome.</title>
        <authorList>
            <person name="Baxter L."/>
            <person name="Tripathy S."/>
            <person name="Ishaque N."/>
            <person name="Boot N."/>
            <person name="Cabral A."/>
            <person name="Kemen E."/>
            <person name="Thines M."/>
            <person name="Ah-Fong A."/>
            <person name="Anderson R."/>
            <person name="Badejoko W."/>
            <person name="Bittner-Eddy P."/>
            <person name="Boore J.L."/>
            <person name="Chibucos M.C."/>
            <person name="Coates M."/>
            <person name="Dehal P."/>
            <person name="Delehaunty K."/>
            <person name="Dong S."/>
            <person name="Downton P."/>
            <person name="Dumas B."/>
            <person name="Fabro G."/>
            <person name="Fronick C."/>
            <person name="Fuerstenberg S.I."/>
            <person name="Fulton L."/>
            <person name="Gaulin E."/>
            <person name="Govers F."/>
            <person name="Hughes L."/>
            <person name="Humphray S."/>
            <person name="Jiang R.H."/>
            <person name="Judelson H."/>
            <person name="Kamoun S."/>
            <person name="Kyung K."/>
            <person name="Meijer H."/>
            <person name="Minx P."/>
            <person name="Morris P."/>
            <person name="Nelson J."/>
            <person name="Phuntumart V."/>
            <person name="Qutob D."/>
            <person name="Rehmany A."/>
            <person name="Rougon-Cardoso A."/>
            <person name="Ryden P."/>
            <person name="Torto-Alalibo T."/>
            <person name="Studholme D."/>
            <person name="Wang Y."/>
            <person name="Win J."/>
            <person name="Wood J."/>
            <person name="Clifton S.W."/>
            <person name="Rogers J."/>
            <person name="Van den Ackerveken G."/>
            <person name="Jones J.D."/>
            <person name="McDowell J.M."/>
            <person name="Beynon J."/>
            <person name="Tyler B.M."/>
        </authorList>
    </citation>
    <scope>NUCLEOTIDE SEQUENCE [LARGE SCALE GENOMIC DNA]</scope>
    <source>
        <strain evidence="2">Emoy2</strain>
    </source>
</reference>
<name>M4C242_HYAAE</name>
<dbReference type="HOGENOM" id="CLU_2927501_0_0_1"/>
<dbReference type="InParanoid" id="M4C242"/>
<evidence type="ECO:0000313" key="1">
    <source>
        <dbReference type="EnsemblProtists" id="HpaP813157"/>
    </source>
</evidence>
<organism evidence="1 2">
    <name type="scientific">Hyaloperonospora arabidopsidis (strain Emoy2)</name>
    <name type="common">Downy mildew agent</name>
    <name type="synonym">Peronospora arabidopsidis</name>
    <dbReference type="NCBI Taxonomy" id="559515"/>
    <lineage>
        <taxon>Eukaryota</taxon>
        <taxon>Sar</taxon>
        <taxon>Stramenopiles</taxon>
        <taxon>Oomycota</taxon>
        <taxon>Peronosporomycetes</taxon>
        <taxon>Peronosporales</taxon>
        <taxon>Peronosporaceae</taxon>
        <taxon>Hyaloperonospora</taxon>
    </lineage>
</organism>